<sequence length="181" mass="19137">MKNLKYAIITENAGVETWGTPKTLAPAISGKVSPIVNSATAFADDQPLAVANAFAGCEVELETSLLSNTALVDLLGATKDATKGVVSFGKNDVAPNVALLFECALDGGITQYFALLKGQFALPEDQYNTKEDNITFNGQTIKGTFIPCNKNGAWKTQIRSDATETGTAATITAWYTTVYTG</sequence>
<dbReference type="Proteomes" id="UP000094580">
    <property type="component" value="Unassembled WGS sequence"/>
</dbReference>
<organism evidence="1 2">
    <name type="scientific">Gottfriedia luciferensis</name>
    <dbReference type="NCBI Taxonomy" id="178774"/>
    <lineage>
        <taxon>Bacteria</taxon>
        <taxon>Bacillati</taxon>
        <taxon>Bacillota</taxon>
        <taxon>Bacilli</taxon>
        <taxon>Bacillales</taxon>
        <taxon>Bacillaceae</taxon>
        <taxon>Gottfriedia</taxon>
    </lineage>
</organism>
<evidence type="ECO:0008006" key="3">
    <source>
        <dbReference type="Google" id="ProtNLM"/>
    </source>
</evidence>
<accession>A0ABX3A0E6</accession>
<protein>
    <recommendedName>
        <fullName evidence="3">Phage tail protein</fullName>
    </recommendedName>
</protein>
<evidence type="ECO:0000313" key="1">
    <source>
        <dbReference type="EMBL" id="ODG94074.1"/>
    </source>
</evidence>
<proteinExistence type="predicted"/>
<comment type="caution">
    <text evidence="1">The sequence shown here is derived from an EMBL/GenBank/DDBJ whole genome shotgun (WGS) entry which is preliminary data.</text>
</comment>
<gene>
    <name evidence="1" type="ORF">BED47_00775</name>
</gene>
<dbReference type="InterPro" id="IPR006490">
    <property type="entry name" value="Maj_tail_phi13"/>
</dbReference>
<evidence type="ECO:0000313" key="2">
    <source>
        <dbReference type="Proteomes" id="UP000094580"/>
    </source>
</evidence>
<keyword evidence="2" id="KW-1185">Reference proteome</keyword>
<dbReference type="NCBIfam" id="TIGR01603">
    <property type="entry name" value="maj_tail_phi13"/>
    <property type="match status" value="1"/>
</dbReference>
<reference evidence="1 2" key="1">
    <citation type="submission" date="2016-07" db="EMBL/GenBank/DDBJ databases">
        <authorList>
            <person name="Townsley L."/>
            <person name="Shank E.A."/>
        </authorList>
    </citation>
    <scope>NUCLEOTIDE SEQUENCE [LARGE SCALE GENOMIC DNA]</scope>
    <source>
        <strain evidence="1 2">CH01</strain>
    </source>
</reference>
<dbReference type="EMBL" id="MDKC01000001">
    <property type="protein sequence ID" value="ODG94074.1"/>
    <property type="molecule type" value="Genomic_DNA"/>
</dbReference>
<name>A0ABX3A0E6_9BACI</name>